<keyword evidence="1" id="KW-0315">Glutamine amidotransferase</keyword>
<dbReference type="GO" id="GO:0016740">
    <property type="term" value="F:transferase activity"/>
    <property type="evidence" value="ECO:0007669"/>
    <property type="project" value="UniProtKB-KW"/>
</dbReference>
<dbReference type="EMBL" id="FORR01000004">
    <property type="protein sequence ID" value="SFJ06972.1"/>
    <property type="molecule type" value="Genomic_DNA"/>
</dbReference>
<dbReference type="InterPro" id="IPR011697">
    <property type="entry name" value="Peptidase_C26"/>
</dbReference>
<gene>
    <name evidence="1" type="ORF">SAMN05421852_10488</name>
</gene>
<dbReference type="CDD" id="cd01745">
    <property type="entry name" value="GATase1_2"/>
    <property type="match status" value="1"/>
</dbReference>
<dbReference type="FunFam" id="3.40.50.880:FF:000030">
    <property type="entry name" value="Gamma-glutamyl-gamma-aminobutyrate hydrolase PuuD"/>
    <property type="match status" value="1"/>
</dbReference>
<dbReference type="InterPro" id="IPR044668">
    <property type="entry name" value="PuuD-like"/>
</dbReference>
<dbReference type="GO" id="GO:0033969">
    <property type="term" value="F:gamma-glutamyl-gamma-aminobutyrate hydrolase activity"/>
    <property type="evidence" value="ECO:0007669"/>
    <property type="project" value="TreeGrafter"/>
</dbReference>
<keyword evidence="1" id="KW-0808">Transferase</keyword>
<reference evidence="1 2" key="1">
    <citation type="submission" date="2016-10" db="EMBL/GenBank/DDBJ databases">
        <authorList>
            <person name="de Groot N.N."/>
        </authorList>
    </citation>
    <scope>NUCLEOTIDE SEQUENCE [LARGE SCALE GENOMIC DNA]</scope>
    <source>
        <strain evidence="1 2">DSM 44778</strain>
    </source>
</reference>
<dbReference type="InterPro" id="IPR029062">
    <property type="entry name" value="Class_I_gatase-like"/>
</dbReference>
<dbReference type="AlphaFoldDB" id="A0A1I3NCQ3"/>
<dbReference type="RefSeq" id="WP_093228834.1">
    <property type="nucleotide sequence ID" value="NZ_FORR01000004.1"/>
</dbReference>
<dbReference type="Gene3D" id="3.40.50.880">
    <property type="match status" value="1"/>
</dbReference>
<dbReference type="PROSITE" id="PS51273">
    <property type="entry name" value="GATASE_TYPE_1"/>
    <property type="match status" value="1"/>
</dbReference>
<dbReference type="STRING" id="46223.SAMN05421852_10488"/>
<dbReference type="GO" id="GO:0006598">
    <property type="term" value="P:polyamine catabolic process"/>
    <property type="evidence" value="ECO:0007669"/>
    <property type="project" value="TreeGrafter"/>
</dbReference>
<dbReference type="OrthoDB" id="9813383at2"/>
<protein>
    <submittedName>
        <fullName evidence="1">Putative glutamine amidotransferase</fullName>
    </submittedName>
</protein>
<evidence type="ECO:0000313" key="2">
    <source>
        <dbReference type="Proteomes" id="UP000199545"/>
    </source>
</evidence>
<dbReference type="PANTHER" id="PTHR43235">
    <property type="entry name" value="GLUTAMINE AMIDOTRANSFERASE PB2B2.05-RELATED"/>
    <property type="match status" value="1"/>
</dbReference>
<dbReference type="Pfam" id="PF07722">
    <property type="entry name" value="Peptidase_C26"/>
    <property type="match status" value="1"/>
</dbReference>
<accession>A0A1I3NCQ3</accession>
<dbReference type="SUPFAM" id="SSF52317">
    <property type="entry name" value="Class I glutamine amidotransferase-like"/>
    <property type="match status" value="1"/>
</dbReference>
<evidence type="ECO:0000313" key="1">
    <source>
        <dbReference type="EMBL" id="SFJ06972.1"/>
    </source>
</evidence>
<dbReference type="PANTHER" id="PTHR43235:SF1">
    <property type="entry name" value="GLUTAMINE AMIDOTRANSFERASE PB2B2.05-RELATED"/>
    <property type="match status" value="1"/>
</dbReference>
<proteinExistence type="predicted"/>
<keyword evidence="2" id="KW-1185">Reference proteome</keyword>
<name>A0A1I3NCQ3_9BACL</name>
<dbReference type="GO" id="GO:0005829">
    <property type="term" value="C:cytosol"/>
    <property type="evidence" value="ECO:0007669"/>
    <property type="project" value="TreeGrafter"/>
</dbReference>
<sequence length="237" mass="26226">MVPLIGITLSFDQESRFCLSRYYTDAVIKAGGVPILIPHLLESRQLEKVMHQVDGLILSGGGDMDPSFFGEEPHVGLGEIDPDRDQSELELVRLSLALKKPLLAICRGCQVLNVALGGDLYQDLHSQKELLIKHQQEAPRSYPTHSIQVDEKSLLARILGKTTLRVNSFHHQAVRNPGKNLVSSAKALDGVIEAIESTEDSFVLGVQWHPECMVETDPFAKKLFLALVEACMKKSYA</sequence>
<organism evidence="1 2">
    <name type="scientific">Thermoflavimicrobium dichotomicum</name>
    <dbReference type="NCBI Taxonomy" id="46223"/>
    <lineage>
        <taxon>Bacteria</taxon>
        <taxon>Bacillati</taxon>
        <taxon>Bacillota</taxon>
        <taxon>Bacilli</taxon>
        <taxon>Bacillales</taxon>
        <taxon>Thermoactinomycetaceae</taxon>
        <taxon>Thermoflavimicrobium</taxon>
    </lineage>
</organism>
<dbReference type="Proteomes" id="UP000199545">
    <property type="component" value="Unassembled WGS sequence"/>
</dbReference>